<sequence length="127" mass="14170">MLQGIQLGATSMSMLRVRRGYYIAWHDACNREELFESDARILSSRQVAALLHQCTYATARAILCGAVVTAAGSKHRLHKRTVIHARPHDSHLGVTAACCWYRTVCWGVSFGCCFLFIPVIDIGYIRA</sequence>
<proteinExistence type="predicted"/>
<organism evidence="1 2">
    <name type="scientific">Armillaria solidipes</name>
    <dbReference type="NCBI Taxonomy" id="1076256"/>
    <lineage>
        <taxon>Eukaryota</taxon>
        <taxon>Fungi</taxon>
        <taxon>Dikarya</taxon>
        <taxon>Basidiomycota</taxon>
        <taxon>Agaricomycotina</taxon>
        <taxon>Agaricomycetes</taxon>
        <taxon>Agaricomycetidae</taxon>
        <taxon>Agaricales</taxon>
        <taxon>Marasmiineae</taxon>
        <taxon>Physalacriaceae</taxon>
        <taxon>Armillaria</taxon>
    </lineage>
</organism>
<dbReference type="AlphaFoldDB" id="A0A2H3AKE7"/>
<reference evidence="2" key="1">
    <citation type="journal article" date="2017" name="Nat. Ecol. Evol.">
        <title>Genome expansion and lineage-specific genetic innovations in the forest pathogenic fungi Armillaria.</title>
        <authorList>
            <person name="Sipos G."/>
            <person name="Prasanna A.N."/>
            <person name="Walter M.C."/>
            <person name="O'Connor E."/>
            <person name="Balint B."/>
            <person name="Krizsan K."/>
            <person name="Kiss B."/>
            <person name="Hess J."/>
            <person name="Varga T."/>
            <person name="Slot J."/>
            <person name="Riley R."/>
            <person name="Boka B."/>
            <person name="Rigling D."/>
            <person name="Barry K."/>
            <person name="Lee J."/>
            <person name="Mihaltcheva S."/>
            <person name="LaButti K."/>
            <person name="Lipzen A."/>
            <person name="Waldron R."/>
            <person name="Moloney N.M."/>
            <person name="Sperisen C."/>
            <person name="Kredics L."/>
            <person name="Vagvoelgyi C."/>
            <person name="Patrignani A."/>
            <person name="Fitzpatrick D."/>
            <person name="Nagy I."/>
            <person name="Doyle S."/>
            <person name="Anderson J.B."/>
            <person name="Grigoriev I.V."/>
            <person name="Gueldener U."/>
            <person name="Muensterkoetter M."/>
            <person name="Nagy L.G."/>
        </authorList>
    </citation>
    <scope>NUCLEOTIDE SEQUENCE [LARGE SCALE GENOMIC DNA]</scope>
    <source>
        <strain evidence="2">28-4</strain>
    </source>
</reference>
<protein>
    <submittedName>
        <fullName evidence="1">Uncharacterized protein</fullName>
    </submittedName>
</protein>
<evidence type="ECO:0000313" key="2">
    <source>
        <dbReference type="Proteomes" id="UP000218334"/>
    </source>
</evidence>
<name>A0A2H3AKE7_9AGAR</name>
<accession>A0A2H3AKE7</accession>
<evidence type="ECO:0000313" key="1">
    <source>
        <dbReference type="EMBL" id="PBK59351.1"/>
    </source>
</evidence>
<dbReference type="EMBL" id="KZ293506">
    <property type="protein sequence ID" value="PBK59351.1"/>
    <property type="molecule type" value="Genomic_DNA"/>
</dbReference>
<keyword evidence="2" id="KW-1185">Reference proteome</keyword>
<gene>
    <name evidence="1" type="ORF">ARMSODRAFT_801737</name>
</gene>
<dbReference type="Proteomes" id="UP000218334">
    <property type="component" value="Unassembled WGS sequence"/>
</dbReference>